<evidence type="ECO:0000313" key="2">
    <source>
        <dbReference type="WBParaSite" id="RSKR_0000701400.1"/>
    </source>
</evidence>
<proteinExistence type="predicted"/>
<dbReference type="WBParaSite" id="RSKR_0000701400.1">
    <property type="protein sequence ID" value="RSKR_0000701400.1"/>
    <property type="gene ID" value="RSKR_0000701400"/>
</dbReference>
<accession>A0AC35U371</accession>
<name>A0AC35U371_9BILA</name>
<evidence type="ECO:0000313" key="1">
    <source>
        <dbReference type="Proteomes" id="UP000095286"/>
    </source>
</evidence>
<protein>
    <submittedName>
        <fullName evidence="2">RH1 domain-containing protein</fullName>
    </submittedName>
</protein>
<organism evidence="1 2">
    <name type="scientific">Rhabditophanes sp. KR3021</name>
    <dbReference type="NCBI Taxonomy" id="114890"/>
    <lineage>
        <taxon>Eukaryota</taxon>
        <taxon>Metazoa</taxon>
        <taxon>Ecdysozoa</taxon>
        <taxon>Nematoda</taxon>
        <taxon>Chromadorea</taxon>
        <taxon>Rhabditida</taxon>
        <taxon>Tylenchina</taxon>
        <taxon>Panagrolaimomorpha</taxon>
        <taxon>Strongyloidoidea</taxon>
        <taxon>Alloionematidae</taxon>
        <taxon>Rhabditophanes</taxon>
    </lineage>
</organism>
<reference evidence="2" key="1">
    <citation type="submission" date="2016-11" db="UniProtKB">
        <authorList>
            <consortium name="WormBaseParasite"/>
        </authorList>
    </citation>
    <scope>IDENTIFICATION</scope>
    <source>
        <strain evidence="2">KR3021</strain>
    </source>
</reference>
<sequence>MTEFNHLSSPNTQSRRIHSSSCFTTPISGSSSPSRNITTIDVYDLAAEIGKDFEYLADKYGRNSIDGIMPKVISALETLELLAKKNSEETDEITELKNSVDILENEKKIRIKERTTLEIELEQSEDHYRKEIDELKEIVKLLQQENKQRKKEFNENCDSEVFNNDLPRESDLEQIMILREEVSSQQKKMTQFRHDNDKLSDENVNLQNCVEKLIRQNQELVRKNESLGSQARVLIQEKNDLNRTNHKIEIKIIELSKRLSEKNRICQDLESLKRNDSKKGDNSDEDAPKFTLRELKEVLQEKNILKARVMELDEYMEDILKKLRAYEEKERLDRANNPSE</sequence>
<dbReference type="Proteomes" id="UP000095286">
    <property type="component" value="Unplaced"/>
</dbReference>